<dbReference type="AlphaFoldDB" id="A0A645GRX9"/>
<keyword evidence="5" id="KW-0456">Lyase</keyword>
<organism evidence="5">
    <name type="scientific">bioreactor metagenome</name>
    <dbReference type="NCBI Taxonomy" id="1076179"/>
    <lineage>
        <taxon>unclassified sequences</taxon>
        <taxon>metagenomes</taxon>
        <taxon>ecological metagenomes</taxon>
    </lineage>
</organism>
<dbReference type="SUPFAM" id="SSF53686">
    <property type="entry name" value="Tryptophan synthase beta subunit-like PLP-dependent enzymes"/>
    <property type="match status" value="1"/>
</dbReference>
<sequence length="96" mass="10950">MKLDTPPDSWREHTVIYDDYLGNGYDVPTKESTEAIKTAASLEGFFLENTYTSKTFAGMLDLLRKKTFKQNEVSCFIHTGGVPALFSQQNYLKELF</sequence>
<dbReference type="InterPro" id="IPR027278">
    <property type="entry name" value="ACCD_DCysDesulf"/>
</dbReference>
<dbReference type="GO" id="GO:0019148">
    <property type="term" value="F:D-cysteine desulfhydrase activity"/>
    <property type="evidence" value="ECO:0007669"/>
    <property type="project" value="TreeGrafter"/>
</dbReference>
<dbReference type="GO" id="GO:0034011">
    <property type="term" value="F:L-cysteate sulfo-lyase activity"/>
    <property type="evidence" value="ECO:0007669"/>
    <property type="project" value="UniProtKB-EC"/>
</dbReference>
<evidence type="ECO:0000256" key="3">
    <source>
        <dbReference type="ARBA" id="ARBA00022898"/>
    </source>
</evidence>
<dbReference type="PANTHER" id="PTHR43780">
    <property type="entry name" value="1-AMINOCYCLOPROPANE-1-CARBOXYLATE DEAMINASE-RELATED"/>
    <property type="match status" value="1"/>
</dbReference>
<evidence type="ECO:0000256" key="2">
    <source>
        <dbReference type="ARBA" id="ARBA00008639"/>
    </source>
</evidence>
<dbReference type="EMBL" id="VSSQ01078943">
    <property type="protein sequence ID" value="MPN28589.1"/>
    <property type="molecule type" value="Genomic_DNA"/>
</dbReference>
<gene>
    <name evidence="5" type="primary">cuyA_5</name>
    <name evidence="5" type="ORF">SDC9_176031</name>
</gene>
<evidence type="ECO:0000256" key="1">
    <source>
        <dbReference type="ARBA" id="ARBA00001933"/>
    </source>
</evidence>
<comment type="similarity">
    <text evidence="2">Belongs to the ACC deaminase/D-cysteine desulfhydrase family.</text>
</comment>
<dbReference type="InterPro" id="IPR001926">
    <property type="entry name" value="TrpB-like_PALP"/>
</dbReference>
<dbReference type="InterPro" id="IPR036052">
    <property type="entry name" value="TrpB-like_PALP_sf"/>
</dbReference>
<protein>
    <submittedName>
        <fullName evidence="5">L-cysteate sulfo-lyase</fullName>
        <ecNumber evidence="5">4.4.1.25</ecNumber>
    </submittedName>
</protein>
<dbReference type="EC" id="4.4.1.25" evidence="5"/>
<dbReference type="Pfam" id="PF00291">
    <property type="entry name" value="PALP"/>
    <property type="match status" value="1"/>
</dbReference>
<dbReference type="PANTHER" id="PTHR43780:SF2">
    <property type="entry name" value="1-AMINOCYCLOPROPANE-1-CARBOXYLATE DEAMINASE-RELATED"/>
    <property type="match status" value="1"/>
</dbReference>
<evidence type="ECO:0000313" key="5">
    <source>
        <dbReference type="EMBL" id="MPN28589.1"/>
    </source>
</evidence>
<proteinExistence type="inferred from homology"/>
<name>A0A645GRX9_9ZZZZ</name>
<reference evidence="5" key="1">
    <citation type="submission" date="2019-08" db="EMBL/GenBank/DDBJ databases">
        <authorList>
            <person name="Kucharzyk K."/>
            <person name="Murdoch R.W."/>
            <person name="Higgins S."/>
            <person name="Loffler F."/>
        </authorList>
    </citation>
    <scope>NUCLEOTIDE SEQUENCE</scope>
</reference>
<dbReference type="Gene3D" id="3.40.50.1100">
    <property type="match status" value="1"/>
</dbReference>
<comment type="caution">
    <text evidence="5">The sequence shown here is derived from an EMBL/GenBank/DDBJ whole genome shotgun (WGS) entry which is preliminary data.</text>
</comment>
<comment type="cofactor">
    <cofactor evidence="1">
        <name>pyridoxal 5'-phosphate</name>
        <dbReference type="ChEBI" id="CHEBI:597326"/>
    </cofactor>
</comment>
<keyword evidence="3" id="KW-0663">Pyridoxal phosphate</keyword>
<feature type="domain" description="Tryptophan synthase beta chain-like PALP" evidence="4">
    <location>
        <begin position="7"/>
        <end position="80"/>
    </location>
</feature>
<accession>A0A645GRX9</accession>
<evidence type="ECO:0000259" key="4">
    <source>
        <dbReference type="Pfam" id="PF00291"/>
    </source>
</evidence>